<evidence type="ECO:0000313" key="4">
    <source>
        <dbReference type="Proteomes" id="UP001589810"/>
    </source>
</evidence>
<protein>
    <recommendedName>
        <fullName evidence="5">DUF3859 domain-containing protein</fullName>
    </recommendedName>
</protein>
<feature type="transmembrane region" description="Helical" evidence="1">
    <location>
        <begin position="146"/>
        <end position="166"/>
    </location>
</feature>
<accession>A0ABV6MZT0</accession>
<keyword evidence="1" id="KW-1133">Transmembrane helix</keyword>
<keyword evidence="1" id="KW-0472">Membrane</keyword>
<dbReference type="RefSeq" id="WP_273943639.1">
    <property type="nucleotide sequence ID" value="NZ_CP097263.1"/>
</dbReference>
<evidence type="ECO:0000313" key="3">
    <source>
        <dbReference type="EMBL" id="MFC0545825.1"/>
    </source>
</evidence>
<keyword evidence="4" id="KW-1185">Reference proteome</keyword>
<dbReference type="Proteomes" id="UP001589810">
    <property type="component" value="Unassembled WGS sequence"/>
</dbReference>
<keyword evidence="1" id="KW-0812">Transmembrane</keyword>
<evidence type="ECO:0008006" key="5">
    <source>
        <dbReference type="Google" id="ProtNLM"/>
    </source>
</evidence>
<feature type="signal peptide" evidence="2">
    <location>
        <begin position="1"/>
        <end position="25"/>
    </location>
</feature>
<sequence>MIKRLFALLAAIVFVPIATAAPAMAYEPVNIVHTEHVQVGPYGLTVGFSTWPLRAMQSLDFTFAPDGGLDGKTGTFMRTGPSGSHTRPASMVRHPRKRDVWGLDVFALPVEGPWKFDFTIDGPQGHGTGTLSGLQVLPQPGPPLTLSWIVCALPFVALIGFLVVVWRRGNPGRIRASGVPTGVAAG</sequence>
<proteinExistence type="predicted"/>
<dbReference type="EMBL" id="JBHLUD010000010">
    <property type="protein sequence ID" value="MFC0545825.1"/>
    <property type="molecule type" value="Genomic_DNA"/>
</dbReference>
<keyword evidence="2" id="KW-0732">Signal</keyword>
<reference evidence="3 4" key="1">
    <citation type="submission" date="2024-09" db="EMBL/GenBank/DDBJ databases">
        <authorList>
            <person name="Sun Q."/>
            <person name="Mori K."/>
        </authorList>
    </citation>
    <scope>NUCLEOTIDE SEQUENCE [LARGE SCALE GENOMIC DNA]</scope>
    <source>
        <strain evidence="3 4">TBRC 1432</strain>
    </source>
</reference>
<evidence type="ECO:0000256" key="2">
    <source>
        <dbReference type="SAM" id="SignalP"/>
    </source>
</evidence>
<organism evidence="3 4">
    <name type="scientific">Kutzneria chonburiensis</name>
    <dbReference type="NCBI Taxonomy" id="1483604"/>
    <lineage>
        <taxon>Bacteria</taxon>
        <taxon>Bacillati</taxon>
        <taxon>Actinomycetota</taxon>
        <taxon>Actinomycetes</taxon>
        <taxon>Pseudonocardiales</taxon>
        <taxon>Pseudonocardiaceae</taxon>
        <taxon>Kutzneria</taxon>
    </lineage>
</organism>
<feature type="chain" id="PRO_5046870067" description="DUF3859 domain-containing protein" evidence="2">
    <location>
        <begin position="26"/>
        <end position="186"/>
    </location>
</feature>
<evidence type="ECO:0000256" key="1">
    <source>
        <dbReference type="SAM" id="Phobius"/>
    </source>
</evidence>
<comment type="caution">
    <text evidence="3">The sequence shown here is derived from an EMBL/GenBank/DDBJ whole genome shotgun (WGS) entry which is preliminary data.</text>
</comment>
<gene>
    <name evidence="3" type="ORF">ACFFH7_30215</name>
</gene>
<name>A0ABV6MZT0_9PSEU</name>